<organism evidence="7">
    <name type="scientific">Sporolactobacillus sp. Y61</name>
    <dbReference type="NCBI Taxonomy" id="3160863"/>
    <lineage>
        <taxon>Bacteria</taxon>
        <taxon>Bacillati</taxon>
        <taxon>Bacillota</taxon>
        <taxon>Bacilli</taxon>
        <taxon>Bacillales</taxon>
        <taxon>Sporolactobacillaceae</taxon>
        <taxon>Sporolactobacillus</taxon>
    </lineage>
</organism>
<proteinExistence type="inferred from homology"/>
<dbReference type="PANTHER" id="PTHR35791">
    <property type="entry name" value="UPF0754 MEMBRANE PROTEIN YHEB"/>
    <property type="match status" value="1"/>
</dbReference>
<evidence type="ECO:0000313" key="7">
    <source>
        <dbReference type="EMBL" id="XCJ16813.1"/>
    </source>
</evidence>
<dbReference type="PANTHER" id="PTHR35791:SF1">
    <property type="entry name" value="UPF0754 MEMBRANE PROTEIN YHEB"/>
    <property type="match status" value="1"/>
</dbReference>
<reference evidence="7" key="1">
    <citation type="submission" date="2024-06" db="EMBL/GenBank/DDBJ databases">
        <authorList>
            <person name="Fan A."/>
            <person name="Zhang F.Y."/>
            <person name="Zhang L."/>
        </authorList>
    </citation>
    <scope>NUCLEOTIDE SEQUENCE</scope>
    <source>
        <strain evidence="7">Y61</strain>
    </source>
</reference>
<keyword evidence="4 6" id="KW-1133">Transmembrane helix</keyword>
<comment type="subcellular location">
    <subcellularLocation>
        <location evidence="1">Endomembrane system</location>
    </subcellularLocation>
</comment>
<evidence type="ECO:0000256" key="5">
    <source>
        <dbReference type="ARBA" id="ARBA00023136"/>
    </source>
</evidence>
<dbReference type="EMBL" id="CP159510">
    <property type="protein sequence ID" value="XCJ16813.1"/>
    <property type="molecule type" value="Genomic_DNA"/>
</dbReference>
<keyword evidence="5 6" id="KW-0472">Membrane</keyword>
<sequence length="380" mass="42352">MHTFYQIFIPVMTGALVGGLTNLLAIKMLFHPFQSIYIGKWKLPFTPGLIPRRRKDIGVKLGQLVMRHLVTAKGIKNKLTDTGFVKLLSRRAVEKVSFFLDSKRTVQDVLDGLHLKTGQALHLEDAVNQLSRTLIQAFLDANRDKKLHTLLPEQTFQMLERRLPDLSDLIVDALLHNLETEKGRTLIEESITSFIHSRGFFGELSLKLIGGSHLTERLYPVVLQFAGSSEVRHKVLKFLREKAAGLREQTPADILDRLGVDAGTVSDGVAKVVRRVLTGHSMMNQPVQQITSPVRSQILDLVPTMLAGFLSVAAAHIGSILEAFQLEDMVSDQVNRLSLSELEHMIFSLMKKELNMIVNLGYLLGGLIGVIQGVLMILLS</sequence>
<protein>
    <submittedName>
        <fullName evidence="7">DUF445 family protein</fullName>
    </submittedName>
</protein>
<evidence type="ECO:0000256" key="3">
    <source>
        <dbReference type="ARBA" id="ARBA00022692"/>
    </source>
</evidence>
<name>A0AAU8IF33_9BACL</name>
<evidence type="ECO:0000256" key="1">
    <source>
        <dbReference type="ARBA" id="ARBA00004308"/>
    </source>
</evidence>
<feature type="transmembrane region" description="Helical" evidence="6">
    <location>
        <begin position="6"/>
        <end position="30"/>
    </location>
</feature>
<feature type="transmembrane region" description="Helical" evidence="6">
    <location>
        <begin position="357"/>
        <end position="379"/>
    </location>
</feature>
<keyword evidence="3 6" id="KW-0812">Transmembrane</keyword>
<comment type="similarity">
    <text evidence="2">Belongs to the UPF0754 family.</text>
</comment>
<evidence type="ECO:0000256" key="4">
    <source>
        <dbReference type="ARBA" id="ARBA00022989"/>
    </source>
</evidence>
<gene>
    <name evidence="7" type="ORF">ABNN70_14450</name>
</gene>
<evidence type="ECO:0000256" key="2">
    <source>
        <dbReference type="ARBA" id="ARBA00008053"/>
    </source>
</evidence>
<dbReference type="GO" id="GO:0012505">
    <property type="term" value="C:endomembrane system"/>
    <property type="evidence" value="ECO:0007669"/>
    <property type="project" value="UniProtKB-SubCell"/>
</dbReference>
<dbReference type="AlphaFoldDB" id="A0AAU8IF33"/>
<dbReference type="InterPro" id="IPR007383">
    <property type="entry name" value="DUF445"/>
</dbReference>
<accession>A0AAU8IF33</accession>
<dbReference type="Pfam" id="PF04286">
    <property type="entry name" value="DUF445"/>
    <property type="match status" value="1"/>
</dbReference>
<dbReference type="RefSeq" id="WP_129928019.1">
    <property type="nucleotide sequence ID" value="NZ_CP159510.1"/>
</dbReference>
<evidence type="ECO:0000256" key="6">
    <source>
        <dbReference type="SAM" id="Phobius"/>
    </source>
</evidence>